<proteinExistence type="predicted"/>
<accession>A0A084IP44</accession>
<reference evidence="1 2" key="1">
    <citation type="submission" date="2013-03" db="EMBL/GenBank/DDBJ databases">
        <title>Salinisphaera hydrothermalis C41B8 Genome Sequencing.</title>
        <authorList>
            <person name="Li C."/>
            <person name="Lai Q."/>
            <person name="Shao Z."/>
        </authorList>
    </citation>
    <scope>NUCLEOTIDE SEQUENCE [LARGE SCALE GENOMIC DNA]</scope>
    <source>
        <strain evidence="1 2">C41B8</strain>
    </source>
</reference>
<dbReference type="AlphaFoldDB" id="A0A084IP44"/>
<dbReference type="STRING" id="1304275.C41B8_04581"/>
<organism evidence="1 2">
    <name type="scientific">Salinisphaera hydrothermalis (strain C41B8)</name>
    <dbReference type="NCBI Taxonomy" id="1304275"/>
    <lineage>
        <taxon>Bacteria</taxon>
        <taxon>Pseudomonadati</taxon>
        <taxon>Pseudomonadota</taxon>
        <taxon>Gammaproteobacteria</taxon>
        <taxon>Salinisphaerales</taxon>
        <taxon>Salinisphaeraceae</taxon>
        <taxon>Salinisphaera</taxon>
    </lineage>
</organism>
<sequence length="149" mass="16706">MGSAPQSIQSLLHIAAPDMADILGRARFLARIRAALLEILPDAAAPHIQVAGYDDYQLRLHVASAAWATRLRYMEKQLTRALAQRMRLQVDGIRIKVRPVNLGPFQPVQRARYLSIDTRRHLEQTAAYIDDRSLADALRRLAAAGRDSE</sequence>
<name>A0A084IP44_SALHC</name>
<gene>
    <name evidence="1" type="ORF">C41B8_04581</name>
</gene>
<comment type="caution">
    <text evidence="1">The sequence shown here is derived from an EMBL/GenBank/DDBJ whole genome shotgun (WGS) entry which is preliminary data.</text>
</comment>
<dbReference type="eggNOG" id="COG4701">
    <property type="taxonomic scope" value="Bacteria"/>
</dbReference>
<protein>
    <recommendedName>
        <fullName evidence="3">DUF721 domain-containing protein</fullName>
    </recommendedName>
</protein>
<dbReference type="Proteomes" id="UP000028302">
    <property type="component" value="Unassembled WGS sequence"/>
</dbReference>
<evidence type="ECO:0000313" key="2">
    <source>
        <dbReference type="Proteomes" id="UP000028302"/>
    </source>
</evidence>
<evidence type="ECO:0000313" key="1">
    <source>
        <dbReference type="EMBL" id="KEZ78478.1"/>
    </source>
</evidence>
<dbReference type="Pfam" id="PF05258">
    <property type="entry name" value="DciA"/>
    <property type="match status" value="1"/>
</dbReference>
<dbReference type="InterPro" id="IPR007922">
    <property type="entry name" value="DciA-like"/>
</dbReference>
<evidence type="ECO:0008006" key="3">
    <source>
        <dbReference type="Google" id="ProtNLM"/>
    </source>
</evidence>
<dbReference type="OrthoDB" id="7061986at2"/>
<keyword evidence="2" id="KW-1185">Reference proteome</keyword>
<dbReference type="EMBL" id="APNK01000004">
    <property type="protein sequence ID" value="KEZ78478.1"/>
    <property type="molecule type" value="Genomic_DNA"/>
</dbReference>